<protein>
    <recommendedName>
        <fullName evidence="8">3-deoxy-D-manno-octulosonate 8-phosphate phosphatase</fullName>
    </recommendedName>
</protein>
<dbReference type="AlphaFoldDB" id="A0A382EJU2"/>
<dbReference type="InterPro" id="IPR036412">
    <property type="entry name" value="HAD-like_sf"/>
</dbReference>
<comment type="similarity">
    <text evidence="2">Belongs to the KdsC family.</text>
</comment>
<gene>
    <name evidence="7" type="ORF">METZ01_LOCUS203037</name>
</gene>
<name>A0A382EJU2_9ZZZZ</name>
<keyword evidence="6" id="KW-0460">Magnesium</keyword>
<dbReference type="PIRSF" id="PIRSF006118">
    <property type="entry name" value="KDO8-P_Ptase"/>
    <property type="match status" value="1"/>
</dbReference>
<evidence type="ECO:0000313" key="7">
    <source>
        <dbReference type="EMBL" id="SVB50183.1"/>
    </source>
</evidence>
<keyword evidence="5" id="KW-0378">Hydrolase</keyword>
<reference evidence="7" key="1">
    <citation type="submission" date="2018-05" db="EMBL/GenBank/DDBJ databases">
        <authorList>
            <person name="Lanie J.A."/>
            <person name="Ng W.-L."/>
            <person name="Kazmierczak K.M."/>
            <person name="Andrzejewski T.M."/>
            <person name="Davidsen T.M."/>
            <person name="Wayne K.J."/>
            <person name="Tettelin H."/>
            <person name="Glass J.I."/>
            <person name="Rusch D."/>
            <person name="Podicherti R."/>
            <person name="Tsui H.-C.T."/>
            <person name="Winkler M.E."/>
        </authorList>
    </citation>
    <scope>NUCLEOTIDE SEQUENCE</scope>
</reference>
<dbReference type="InterPro" id="IPR050793">
    <property type="entry name" value="CMP-NeuNAc_synthase"/>
</dbReference>
<dbReference type="FunFam" id="3.40.50.1000:FF:000029">
    <property type="entry name" value="3-deoxy-D-manno-octulosonate 8-phosphate phosphatase KdsC"/>
    <property type="match status" value="1"/>
</dbReference>
<dbReference type="Pfam" id="PF08282">
    <property type="entry name" value="Hydrolase_3"/>
    <property type="match status" value="1"/>
</dbReference>
<comment type="subunit">
    <text evidence="3">Homotetramer.</text>
</comment>
<dbReference type="SFLD" id="SFLDG01136">
    <property type="entry name" value="C1.6:_Phosphoserine_Phosphatas"/>
    <property type="match status" value="1"/>
</dbReference>
<evidence type="ECO:0008006" key="8">
    <source>
        <dbReference type="Google" id="ProtNLM"/>
    </source>
</evidence>
<dbReference type="PANTHER" id="PTHR21485">
    <property type="entry name" value="HAD SUPERFAMILY MEMBERS CMAS AND KDSC"/>
    <property type="match status" value="1"/>
</dbReference>
<sequence length="162" mass="18298">MKNTKKIKNLKILLTDVDCVLTDGGMYYTSDGDIMKKFHTRDGMGVNLLKRNGIPTIIVTKEKTAIVKKWAEKMNIEHVYDNVQKKEDILKIITKKYGVKNSEIGYIGDDVNDIELLKKVGFSATPQDGISEVRSIVDHVCEKKGGEGAFREIADIFLRYIS</sequence>
<dbReference type="GO" id="GO:0016788">
    <property type="term" value="F:hydrolase activity, acting on ester bonds"/>
    <property type="evidence" value="ECO:0007669"/>
    <property type="project" value="InterPro"/>
</dbReference>
<evidence type="ECO:0000256" key="4">
    <source>
        <dbReference type="ARBA" id="ARBA00022723"/>
    </source>
</evidence>
<proteinExistence type="inferred from homology"/>
<dbReference type="GO" id="GO:0008781">
    <property type="term" value="F:N-acylneuraminate cytidylyltransferase activity"/>
    <property type="evidence" value="ECO:0007669"/>
    <property type="project" value="TreeGrafter"/>
</dbReference>
<dbReference type="SFLD" id="SFLDS00003">
    <property type="entry name" value="Haloacid_Dehalogenase"/>
    <property type="match status" value="1"/>
</dbReference>
<dbReference type="Gene3D" id="3.40.50.1000">
    <property type="entry name" value="HAD superfamily/HAD-like"/>
    <property type="match status" value="1"/>
</dbReference>
<dbReference type="InterPro" id="IPR023214">
    <property type="entry name" value="HAD_sf"/>
</dbReference>
<keyword evidence="4" id="KW-0479">Metal-binding</keyword>
<dbReference type="SFLD" id="SFLDG01138">
    <property type="entry name" value="C1.6.2:_Deoxy-d-mannose-octulo"/>
    <property type="match status" value="1"/>
</dbReference>
<dbReference type="InterPro" id="IPR010023">
    <property type="entry name" value="KdsC_fam"/>
</dbReference>
<evidence type="ECO:0000256" key="6">
    <source>
        <dbReference type="ARBA" id="ARBA00022842"/>
    </source>
</evidence>
<evidence type="ECO:0000256" key="2">
    <source>
        <dbReference type="ARBA" id="ARBA00005893"/>
    </source>
</evidence>
<dbReference type="EMBL" id="UINC01044565">
    <property type="protein sequence ID" value="SVB50183.1"/>
    <property type="molecule type" value="Genomic_DNA"/>
</dbReference>
<evidence type="ECO:0000256" key="3">
    <source>
        <dbReference type="ARBA" id="ARBA00011881"/>
    </source>
</evidence>
<evidence type="ECO:0000256" key="1">
    <source>
        <dbReference type="ARBA" id="ARBA00001946"/>
    </source>
</evidence>
<comment type="cofactor">
    <cofactor evidence="1">
        <name>Mg(2+)</name>
        <dbReference type="ChEBI" id="CHEBI:18420"/>
    </cofactor>
</comment>
<dbReference type="NCBIfam" id="TIGR01670">
    <property type="entry name" value="KdsC-phosphatas"/>
    <property type="match status" value="1"/>
</dbReference>
<evidence type="ECO:0000256" key="5">
    <source>
        <dbReference type="ARBA" id="ARBA00022801"/>
    </source>
</evidence>
<dbReference type="PANTHER" id="PTHR21485:SF3">
    <property type="entry name" value="N-ACYLNEURAMINATE CYTIDYLYLTRANSFERASE"/>
    <property type="match status" value="1"/>
</dbReference>
<dbReference type="GO" id="GO:0046872">
    <property type="term" value="F:metal ion binding"/>
    <property type="evidence" value="ECO:0007669"/>
    <property type="project" value="UniProtKB-KW"/>
</dbReference>
<organism evidence="7">
    <name type="scientific">marine metagenome</name>
    <dbReference type="NCBI Taxonomy" id="408172"/>
    <lineage>
        <taxon>unclassified sequences</taxon>
        <taxon>metagenomes</taxon>
        <taxon>ecological metagenomes</taxon>
    </lineage>
</organism>
<dbReference type="SUPFAM" id="SSF56784">
    <property type="entry name" value="HAD-like"/>
    <property type="match status" value="1"/>
</dbReference>
<accession>A0A382EJU2</accession>